<keyword evidence="2" id="KW-0732">Signal</keyword>
<reference evidence="3 4" key="1">
    <citation type="submission" date="2021-12" db="EMBL/GenBank/DDBJ databases">
        <title>Discovery of the Pendulisporaceae a myxobacterial family with distinct sporulation behavior and unique specialized metabolism.</title>
        <authorList>
            <person name="Garcia R."/>
            <person name="Popoff A."/>
            <person name="Bader C.D."/>
            <person name="Loehr J."/>
            <person name="Walesch S."/>
            <person name="Walt C."/>
            <person name="Boldt J."/>
            <person name="Bunk B."/>
            <person name="Haeckl F.J.F.P.J."/>
            <person name="Gunesch A.P."/>
            <person name="Birkelbach J."/>
            <person name="Nuebel U."/>
            <person name="Pietschmann T."/>
            <person name="Bach T."/>
            <person name="Mueller R."/>
        </authorList>
    </citation>
    <scope>NUCLEOTIDE SEQUENCE [LARGE SCALE GENOMIC DNA]</scope>
    <source>
        <strain evidence="3 4">MSr12523</strain>
    </source>
</reference>
<evidence type="ECO:0008006" key="5">
    <source>
        <dbReference type="Google" id="ProtNLM"/>
    </source>
</evidence>
<accession>A0ABZ2KPA7</accession>
<evidence type="ECO:0000256" key="1">
    <source>
        <dbReference type="SAM" id="MobiDB-lite"/>
    </source>
</evidence>
<protein>
    <recommendedName>
        <fullName evidence="5">Secreted protein</fullName>
    </recommendedName>
</protein>
<keyword evidence="4" id="KW-1185">Reference proteome</keyword>
<proteinExistence type="predicted"/>
<evidence type="ECO:0000313" key="4">
    <source>
        <dbReference type="Proteomes" id="UP001379533"/>
    </source>
</evidence>
<evidence type="ECO:0000256" key="2">
    <source>
        <dbReference type="SAM" id="SignalP"/>
    </source>
</evidence>
<organism evidence="3 4">
    <name type="scientific">Pendulispora brunnea</name>
    <dbReference type="NCBI Taxonomy" id="2905690"/>
    <lineage>
        <taxon>Bacteria</taxon>
        <taxon>Pseudomonadati</taxon>
        <taxon>Myxococcota</taxon>
        <taxon>Myxococcia</taxon>
        <taxon>Myxococcales</taxon>
        <taxon>Sorangiineae</taxon>
        <taxon>Pendulisporaceae</taxon>
        <taxon>Pendulispora</taxon>
    </lineage>
</organism>
<feature type="chain" id="PRO_5047432157" description="Secreted protein" evidence="2">
    <location>
        <begin position="19"/>
        <end position="187"/>
    </location>
</feature>
<dbReference type="Proteomes" id="UP001379533">
    <property type="component" value="Chromosome"/>
</dbReference>
<dbReference type="EMBL" id="CP089982">
    <property type="protein sequence ID" value="WXA99502.1"/>
    <property type="molecule type" value="Genomic_DNA"/>
</dbReference>
<sequence length="187" mass="19300">MKRLFLLVALVFSATACGRGRTSTAGTPSSSTPGAVDGAAPAPPGASSEQLDAQWARAREGEADELARLARKEGALGLVERGSANAEWRETALRALAYADGWAGLPWLADVGAGTNEKEAALALESASALAARPRRAVDPEDALELRAGCDKLSALAAQGQRPKAVTQAAVRTLRMLADYGCPPPPP</sequence>
<feature type="region of interest" description="Disordered" evidence="1">
    <location>
        <begin position="19"/>
        <end position="49"/>
    </location>
</feature>
<feature type="signal peptide" evidence="2">
    <location>
        <begin position="1"/>
        <end position="18"/>
    </location>
</feature>
<evidence type="ECO:0000313" key="3">
    <source>
        <dbReference type="EMBL" id="WXA99502.1"/>
    </source>
</evidence>
<name>A0ABZ2KPA7_9BACT</name>
<dbReference type="PROSITE" id="PS51257">
    <property type="entry name" value="PROKAR_LIPOPROTEIN"/>
    <property type="match status" value="1"/>
</dbReference>
<gene>
    <name evidence="3" type="ORF">LZC95_22120</name>
</gene>
<feature type="compositionally biased region" description="Low complexity" evidence="1">
    <location>
        <begin position="19"/>
        <end position="40"/>
    </location>
</feature>
<dbReference type="RefSeq" id="WP_394850141.1">
    <property type="nucleotide sequence ID" value="NZ_CP089982.1"/>
</dbReference>